<keyword evidence="4 5" id="KW-0274">FAD</keyword>
<gene>
    <name evidence="9" type="ORF">LX83_006944</name>
</gene>
<evidence type="ECO:0000259" key="7">
    <source>
        <dbReference type="Pfam" id="PF02770"/>
    </source>
</evidence>
<evidence type="ECO:0000259" key="6">
    <source>
        <dbReference type="Pfam" id="PF00441"/>
    </source>
</evidence>
<dbReference type="Pfam" id="PF02771">
    <property type="entry name" value="Acyl-CoA_dh_N"/>
    <property type="match status" value="1"/>
</dbReference>
<dbReference type="InterPro" id="IPR009075">
    <property type="entry name" value="AcylCo_DH/oxidase_C"/>
</dbReference>
<proteinExistence type="inferred from homology"/>
<dbReference type="Gene3D" id="2.40.110.10">
    <property type="entry name" value="Butyryl-CoA Dehydrogenase, subunit A, domain 2"/>
    <property type="match status" value="1"/>
</dbReference>
<dbReference type="InterPro" id="IPR046373">
    <property type="entry name" value="Acyl-CoA_Oxase/DH_mid-dom_sf"/>
</dbReference>
<dbReference type="Pfam" id="PF00441">
    <property type="entry name" value="Acyl-CoA_dh_1"/>
    <property type="match status" value="1"/>
</dbReference>
<reference evidence="9" key="1">
    <citation type="submission" date="2022-06" db="EMBL/GenBank/DDBJ databases">
        <title>Genomic Encyclopedia of Archaeal and Bacterial Type Strains, Phase II (KMG-II): from individual species to whole genera.</title>
        <authorList>
            <person name="Goeker M."/>
        </authorList>
    </citation>
    <scope>NUCLEOTIDE SEQUENCE</scope>
    <source>
        <strain evidence="9">DSM 43935</strain>
    </source>
</reference>
<dbReference type="SUPFAM" id="SSF56645">
    <property type="entry name" value="Acyl-CoA dehydrogenase NM domain-like"/>
    <property type="match status" value="1"/>
</dbReference>
<comment type="cofactor">
    <cofactor evidence="1 5">
        <name>FAD</name>
        <dbReference type="ChEBI" id="CHEBI:57692"/>
    </cofactor>
</comment>
<dbReference type="GO" id="GO:0050660">
    <property type="term" value="F:flavin adenine dinucleotide binding"/>
    <property type="evidence" value="ECO:0007669"/>
    <property type="project" value="InterPro"/>
</dbReference>
<evidence type="ECO:0000256" key="5">
    <source>
        <dbReference type="RuleBase" id="RU362125"/>
    </source>
</evidence>
<dbReference type="InterPro" id="IPR036250">
    <property type="entry name" value="AcylCo_DH-like_C"/>
</dbReference>
<dbReference type="GO" id="GO:0005886">
    <property type="term" value="C:plasma membrane"/>
    <property type="evidence" value="ECO:0007669"/>
    <property type="project" value="TreeGrafter"/>
</dbReference>
<dbReference type="RefSeq" id="WP_253779800.1">
    <property type="nucleotide sequence ID" value="NZ_JAMTCK010000024.1"/>
</dbReference>
<dbReference type="InterPro" id="IPR006091">
    <property type="entry name" value="Acyl-CoA_Oxase/DH_mid-dom"/>
</dbReference>
<evidence type="ECO:0000256" key="2">
    <source>
        <dbReference type="ARBA" id="ARBA00009347"/>
    </source>
</evidence>
<dbReference type="PANTHER" id="PTHR43884">
    <property type="entry name" value="ACYL-COA DEHYDROGENASE"/>
    <property type="match status" value="1"/>
</dbReference>
<keyword evidence="5" id="KW-0560">Oxidoreductase</keyword>
<organism evidence="9 10">
    <name type="scientific">Goodfellowiella coeruleoviolacea</name>
    <dbReference type="NCBI Taxonomy" id="334858"/>
    <lineage>
        <taxon>Bacteria</taxon>
        <taxon>Bacillati</taxon>
        <taxon>Actinomycetota</taxon>
        <taxon>Actinomycetes</taxon>
        <taxon>Pseudonocardiales</taxon>
        <taxon>Pseudonocardiaceae</taxon>
        <taxon>Goodfellowiella</taxon>
    </lineage>
</organism>
<dbReference type="AlphaFoldDB" id="A0AAE3GKT7"/>
<keyword evidence="3 5" id="KW-0285">Flavoprotein</keyword>
<comment type="similarity">
    <text evidence="2 5">Belongs to the acyl-CoA dehydrogenase family.</text>
</comment>
<dbReference type="CDD" id="cd00567">
    <property type="entry name" value="ACAD"/>
    <property type="match status" value="1"/>
</dbReference>
<evidence type="ECO:0000313" key="9">
    <source>
        <dbReference type="EMBL" id="MCP2170056.1"/>
    </source>
</evidence>
<name>A0AAE3GKT7_9PSEU</name>
<dbReference type="Gene3D" id="1.10.540.10">
    <property type="entry name" value="Acyl-CoA dehydrogenase/oxidase, N-terminal domain"/>
    <property type="match status" value="1"/>
</dbReference>
<evidence type="ECO:0000313" key="10">
    <source>
        <dbReference type="Proteomes" id="UP001206128"/>
    </source>
</evidence>
<evidence type="ECO:0000256" key="4">
    <source>
        <dbReference type="ARBA" id="ARBA00022827"/>
    </source>
</evidence>
<dbReference type="Proteomes" id="UP001206128">
    <property type="component" value="Unassembled WGS sequence"/>
</dbReference>
<dbReference type="EMBL" id="JAMTCK010000024">
    <property type="protein sequence ID" value="MCP2170056.1"/>
    <property type="molecule type" value="Genomic_DNA"/>
</dbReference>
<feature type="domain" description="Acyl-CoA dehydrogenase/oxidase C-terminal" evidence="6">
    <location>
        <begin position="232"/>
        <end position="379"/>
    </location>
</feature>
<evidence type="ECO:0000259" key="8">
    <source>
        <dbReference type="Pfam" id="PF02771"/>
    </source>
</evidence>
<keyword evidence="10" id="KW-1185">Reference proteome</keyword>
<dbReference type="GO" id="GO:0003995">
    <property type="term" value="F:acyl-CoA dehydrogenase activity"/>
    <property type="evidence" value="ECO:0007669"/>
    <property type="project" value="TreeGrafter"/>
</dbReference>
<feature type="domain" description="Acyl-CoA dehydrogenase/oxidase N-terminal" evidence="8">
    <location>
        <begin position="33"/>
        <end position="116"/>
    </location>
</feature>
<dbReference type="InterPro" id="IPR009100">
    <property type="entry name" value="AcylCoA_DH/oxidase_NM_dom_sf"/>
</dbReference>
<sequence length="548" mass="57315">MTAGAPARLAAHTVAAVLSGRSGPGGPFDPAELARLDEAEEFPAAACAELDAAGLPDWYVPARFGGALAELPDVMAVMRATARRDLTVAIAHGKTFLGSVSVWVAGSADQAAALASAVRSGGIVSWGLTERDHGSDLMAGAVTATRHGDGWVLDGAKWLINNATRADLMCVLARTEPGGGPRGFSVFLADLRDPRPGTVRRTPKLRTHGIRGADISGVEFTGAAAVLVGDEGAGIEITLKALQLTRTTCTVLSLGAGDHAVAIAAEFLRERVLGRRRLSDVPRMRRVLGEAATGVLLAEAAAVVAARSAHTLPDELSVTSALVKAFVPTAVEQSIEQLAELMGTRGFLTADYRHGEFAKLERDHRIVGLFDGSTLVNRASLITQFPRLARRNALDVTTTVCLAEPLPTLDTARLVLVSRTGNAIVSGLSSALAELPAEFADLADALLRESGAVHAELARHRPVARAVPTAAFRLAERYELLFAAAAAVHVWVANPASRWERGCWLRACLTLALTRLGVPVDGADDAYEDVAAAVLAHGAVSLLDGGRA</sequence>
<dbReference type="Gene3D" id="1.20.140.10">
    <property type="entry name" value="Butyryl-CoA Dehydrogenase, subunit A, domain 3"/>
    <property type="match status" value="1"/>
</dbReference>
<dbReference type="Pfam" id="PF02770">
    <property type="entry name" value="Acyl-CoA_dh_M"/>
    <property type="match status" value="1"/>
</dbReference>
<dbReference type="InterPro" id="IPR013786">
    <property type="entry name" value="AcylCoA_DH/ox_N"/>
</dbReference>
<dbReference type="InterPro" id="IPR037069">
    <property type="entry name" value="AcylCoA_DH/ox_N_sf"/>
</dbReference>
<feature type="domain" description="Acyl-CoA oxidase/dehydrogenase middle" evidence="7">
    <location>
        <begin position="127"/>
        <end position="221"/>
    </location>
</feature>
<evidence type="ECO:0000256" key="1">
    <source>
        <dbReference type="ARBA" id="ARBA00001974"/>
    </source>
</evidence>
<dbReference type="SUPFAM" id="SSF47203">
    <property type="entry name" value="Acyl-CoA dehydrogenase C-terminal domain-like"/>
    <property type="match status" value="1"/>
</dbReference>
<protein>
    <submittedName>
        <fullName evidence="9">Acyl-CoA dehydrogenase</fullName>
    </submittedName>
</protein>
<accession>A0AAE3GKT7</accession>
<evidence type="ECO:0000256" key="3">
    <source>
        <dbReference type="ARBA" id="ARBA00022630"/>
    </source>
</evidence>
<dbReference type="PANTHER" id="PTHR43884:SF19">
    <property type="entry name" value="ACYL-COA DEHYDROGENASE FADE4-RELATED"/>
    <property type="match status" value="1"/>
</dbReference>
<comment type="caution">
    <text evidence="9">The sequence shown here is derived from an EMBL/GenBank/DDBJ whole genome shotgun (WGS) entry which is preliminary data.</text>
</comment>